<keyword evidence="4 8" id="KW-0812">Transmembrane</keyword>
<reference evidence="10" key="1">
    <citation type="submission" date="2018-06" db="EMBL/GenBank/DDBJ databases">
        <authorList>
            <person name="Zhirakovskaya E."/>
        </authorList>
    </citation>
    <scope>NUCLEOTIDE SEQUENCE</scope>
</reference>
<name>A0A3B1B0B2_9ZZZZ</name>
<dbReference type="PANTHER" id="PTHR38686">
    <property type="entry name" value="APOLIPOPROTEIN N-ACYLTRANSFERASE"/>
    <property type="match status" value="1"/>
</dbReference>
<dbReference type="PANTHER" id="PTHR38686:SF1">
    <property type="entry name" value="APOLIPOPROTEIN N-ACYLTRANSFERASE"/>
    <property type="match status" value="1"/>
</dbReference>
<feature type="transmembrane region" description="Helical" evidence="8">
    <location>
        <begin position="201"/>
        <end position="221"/>
    </location>
</feature>
<dbReference type="AlphaFoldDB" id="A0A3B1B0B2"/>
<dbReference type="PROSITE" id="PS50263">
    <property type="entry name" value="CN_HYDROLASE"/>
    <property type="match status" value="1"/>
</dbReference>
<organism evidence="10">
    <name type="scientific">hydrothermal vent metagenome</name>
    <dbReference type="NCBI Taxonomy" id="652676"/>
    <lineage>
        <taxon>unclassified sequences</taxon>
        <taxon>metagenomes</taxon>
        <taxon>ecological metagenomes</taxon>
    </lineage>
</organism>
<feature type="transmembrane region" description="Helical" evidence="8">
    <location>
        <begin position="54"/>
        <end position="77"/>
    </location>
</feature>
<feature type="transmembrane region" description="Helical" evidence="8">
    <location>
        <begin position="487"/>
        <end position="507"/>
    </location>
</feature>
<evidence type="ECO:0000313" key="10">
    <source>
        <dbReference type="EMBL" id="VAX11736.1"/>
    </source>
</evidence>
<dbReference type="NCBIfam" id="TIGR00546">
    <property type="entry name" value="lnt"/>
    <property type="match status" value="1"/>
</dbReference>
<dbReference type="GO" id="GO:0005886">
    <property type="term" value="C:plasma membrane"/>
    <property type="evidence" value="ECO:0007669"/>
    <property type="project" value="UniProtKB-SubCell"/>
</dbReference>
<evidence type="ECO:0000256" key="8">
    <source>
        <dbReference type="SAM" id="Phobius"/>
    </source>
</evidence>
<evidence type="ECO:0000256" key="7">
    <source>
        <dbReference type="ARBA" id="ARBA00023315"/>
    </source>
</evidence>
<evidence type="ECO:0000256" key="5">
    <source>
        <dbReference type="ARBA" id="ARBA00022989"/>
    </source>
</evidence>
<evidence type="ECO:0000256" key="1">
    <source>
        <dbReference type="ARBA" id="ARBA00004651"/>
    </source>
</evidence>
<dbReference type="HAMAP" id="MF_01148">
    <property type="entry name" value="Lnt"/>
    <property type="match status" value="1"/>
</dbReference>
<dbReference type="InterPro" id="IPR003010">
    <property type="entry name" value="C-N_Hydrolase"/>
</dbReference>
<feature type="transmembrane region" description="Helical" evidence="8">
    <location>
        <begin position="169"/>
        <end position="194"/>
    </location>
</feature>
<gene>
    <name evidence="10" type="ORF">MNBD_GAMMA25-2152</name>
</gene>
<dbReference type="InterPro" id="IPR045378">
    <property type="entry name" value="LNT_N"/>
</dbReference>
<feature type="transmembrane region" description="Helical" evidence="8">
    <location>
        <begin position="129"/>
        <end position="149"/>
    </location>
</feature>
<feature type="transmembrane region" description="Helical" evidence="8">
    <location>
        <begin position="20"/>
        <end position="47"/>
    </location>
</feature>
<dbReference type="EMBL" id="UOFY01000075">
    <property type="protein sequence ID" value="VAX11736.1"/>
    <property type="molecule type" value="Genomic_DNA"/>
</dbReference>
<dbReference type="GO" id="GO:0016410">
    <property type="term" value="F:N-acyltransferase activity"/>
    <property type="evidence" value="ECO:0007669"/>
    <property type="project" value="InterPro"/>
</dbReference>
<evidence type="ECO:0000256" key="4">
    <source>
        <dbReference type="ARBA" id="ARBA00022692"/>
    </source>
</evidence>
<dbReference type="Gene3D" id="3.60.110.10">
    <property type="entry name" value="Carbon-nitrogen hydrolase"/>
    <property type="match status" value="1"/>
</dbReference>
<keyword evidence="7 10" id="KW-0012">Acyltransferase</keyword>
<evidence type="ECO:0000256" key="2">
    <source>
        <dbReference type="ARBA" id="ARBA00022475"/>
    </source>
</evidence>
<dbReference type="SUPFAM" id="SSF56317">
    <property type="entry name" value="Carbon-nitrogen hydrolase"/>
    <property type="match status" value="1"/>
</dbReference>
<protein>
    <submittedName>
        <fullName evidence="10">Apolipoprotein N-acyltransferase / Copper homeostasis protein CutE</fullName>
    </submittedName>
</protein>
<evidence type="ECO:0000256" key="6">
    <source>
        <dbReference type="ARBA" id="ARBA00023136"/>
    </source>
</evidence>
<accession>A0A3B1B0B2</accession>
<keyword evidence="10" id="KW-0449">Lipoprotein</keyword>
<dbReference type="GO" id="GO:0042158">
    <property type="term" value="P:lipoprotein biosynthetic process"/>
    <property type="evidence" value="ECO:0007669"/>
    <property type="project" value="InterPro"/>
</dbReference>
<sequence>MINNMWVNRFYLFVSLLAGMILPFAFAPFSIFPLAVISPAILFYLYLHLSPARAALAGFIFGLGFFGVGVSWVYVAFHDFGNTPVLVSAMMTAIFVSVLALLPTLQSFLCVYLLSKIRLVARGNLDKSILLLLFPALWGLTEWLRGWLFTGFPWLNLGYSQIDSPLAGYAPLLGVYGLSLLLAVSAGLFVLLFVNRCLYKPIVGALIVLWLGGFLLGKYEWTEISGKPISVSLVQGNMPQITKWDPVMMQARLDTYARLSRQHWDSDLIVWPENAMTTFYNDLVESYFTPLLNEARENNTDLIIGAPVMDDDGVRYYSSLISLGDEQHIYNKRHLVPFGEFMPLQDLLRGIVGFFELPMSGFSRGEQHQPPLRAAGQLLAPSICYEDAFGEELIDFLPQASLLVNGSNNAWYGNSFAPHQHLQISRMRSLETGRDLLRATTNGISAIVDAKGHILQRSAQFETTVISGQVQPRHGATPYVRFGNTPVILVLVFMLLIATRYILILFIKSAKGNPL</sequence>
<feature type="transmembrane region" description="Helical" evidence="8">
    <location>
        <begin position="89"/>
        <end position="114"/>
    </location>
</feature>
<dbReference type="CDD" id="cd07571">
    <property type="entry name" value="ALP_N-acyl_transferase"/>
    <property type="match status" value="1"/>
</dbReference>
<dbReference type="InterPro" id="IPR036526">
    <property type="entry name" value="C-N_Hydrolase_sf"/>
</dbReference>
<proteinExistence type="inferred from homology"/>
<keyword evidence="3 10" id="KW-0808">Transferase</keyword>
<dbReference type="Pfam" id="PF20154">
    <property type="entry name" value="LNT_N"/>
    <property type="match status" value="1"/>
</dbReference>
<feature type="domain" description="CN hydrolase" evidence="9">
    <location>
        <begin position="234"/>
        <end position="472"/>
    </location>
</feature>
<evidence type="ECO:0000256" key="3">
    <source>
        <dbReference type="ARBA" id="ARBA00022679"/>
    </source>
</evidence>
<keyword evidence="6 8" id="KW-0472">Membrane</keyword>
<evidence type="ECO:0000259" key="9">
    <source>
        <dbReference type="PROSITE" id="PS50263"/>
    </source>
</evidence>
<keyword evidence="5 8" id="KW-1133">Transmembrane helix</keyword>
<keyword evidence="2" id="KW-1003">Cell membrane</keyword>
<dbReference type="Pfam" id="PF00795">
    <property type="entry name" value="CN_hydrolase"/>
    <property type="match status" value="1"/>
</dbReference>
<comment type="subcellular location">
    <subcellularLocation>
        <location evidence="1">Cell membrane</location>
        <topology evidence="1">Multi-pass membrane protein</topology>
    </subcellularLocation>
</comment>
<dbReference type="InterPro" id="IPR004563">
    <property type="entry name" value="Apolipo_AcylTrfase"/>
</dbReference>